<dbReference type="SUPFAM" id="SSF52540">
    <property type="entry name" value="P-loop containing nucleoside triphosphate hydrolases"/>
    <property type="match status" value="1"/>
</dbReference>
<sequence length="918" mass="102447">MLERSALLLKKKVPPLGYSKNDFFKKLTKPGASKPWRNRTAVSAGKVELTPITDVLNEEGDLMLGNMTEASSASIGSRSPFVAPTVGMLDTLHAQQERRQQSLLPDSSGHHLPAVAPYEGQGSSPVLKGSERSAPLSTIPIGRSLELDVTKVDTYEDGPVPLRLQALKNRGKKEVADSILLPKHINKLFHKIMGWSEDLAELEEEKKLDSGEADGAPPALLRKKMANLTEKMKYGVLLDEYEKDKFAMEQQLAVAGNKAERQFLEWEGMHVLDQDPSAQMASALEHKAAIVMDSPATAPIPVVNRDCCSGCGALLQDKNEEDFGYVAQGEIEKYVLQRDEKARLRAEYAARMAELQAHWEKHGRQVGEEWLDFMTQDEFDAYYRDRREPFVCHRCHALENLGVTGRRKVWSAPDFTDQLRSLREKKCVVVLVVDITDFPGSMVYDLAGLISMNNDVIIAVNKMDCVRNRSFNYKGKDRAVSAMLVSERYVREWVKNIAVQMGLPKQVIRAVVPISAKRGWNVEVLLREIEDAANLNLRRPHKPLPTYFAGVANVGKSSVINAIAHHLYIPQPPHPESKKVYYAKTDEKTGKEVVLWRWHTPANVNQAEMLDIPSRHDKKASKLLTVSSLPGTTVAVNGVKLSLTGGQSNEQVYLYDTPGLIPHWHRESPLTLYQMRRTLIRRYRNAQCFLLVPGHTVLLGGLAAIDVVKGPPRGLLFMVYTSAKVRNAIISTERSDSFWAEQLGKALDPPSSYEQLLEASPDGTPPSLSVSKSYLFECYDKHRKRPKADVYVCGLGWVSFCVSEPADVVLRVRTLPGVIHGVREPLRYNDLRAFKFWPKLKRRSTSKGLLDDEHGQDTESINTVVRLTTANTQAAGEEVDLHGMAVRPVTKVAHPRHETASDAPLEGLLSDLHSSGKL</sequence>
<reference evidence="2 3" key="1">
    <citation type="submission" date="2020-08" db="EMBL/GenBank/DDBJ databases">
        <authorList>
            <person name="Newling K."/>
            <person name="Davey J."/>
            <person name="Forrester S."/>
        </authorList>
    </citation>
    <scope>NUCLEOTIDE SEQUENCE [LARGE SCALE GENOMIC DNA]</scope>
    <source>
        <strain evidence="3">Crithidia deanei Carvalho (ATCC PRA-265)</strain>
    </source>
</reference>
<evidence type="ECO:0000256" key="1">
    <source>
        <dbReference type="SAM" id="MobiDB-lite"/>
    </source>
</evidence>
<gene>
    <name evidence="2" type="ORF">ADEAN_000570500</name>
</gene>
<evidence type="ECO:0000313" key="3">
    <source>
        <dbReference type="Proteomes" id="UP000515908"/>
    </source>
</evidence>
<protein>
    <submittedName>
        <fullName evidence="2">Conserved hypothetical ATP binding protein/50S ribosome-binding GTPase, putative</fullName>
    </submittedName>
</protein>
<feature type="region of interest" description="Disordered" evidence="1">
    <location>
        <begin position="96"/>
        <end position="134"/>
    </location>
</feature>
<organism evidence="2 3">
    <name type="scientific">Angomonas deanei</name>
    <dbReference type="NCBI Taxonomy" id="59799"/>
    <lineage>
        <taxon>Eukaryota</taxon>
        <taxon>Discoba</taxon>
        <taxon>Euglenozoa</taxon>
        <taxon>Kinetoplastea</taxon>
        <taxon>Metakinetoplastina</taxon>
        <taxon>Trypanosomatida</taxon>
        <taxon>Trypanosomatidae</taxon>
        <taxon>Strigomonadinae</taxon>
        <taxon>Angomonas</taxon>
    </lineage>
</organism>
<dbReference type="PANTHER" id="PTHR46434">
    <property type="entry name" value="GENETIC INTERACTOR OF PROHIBITINS 3, MITOCHONDRIAL"/>
    <property type="match status" value="1"/>
</dbReference>
<dbReference type="InterPro" id="IPR050896">
    <property type="entry name" value="Mito_lipid_metab_GTPase"/>
</dbReference>
<dbReference type="InterPro" id="IPR027417">
    <property type="entry name" value="P-loop_NTPase"/>
</dbReference>
<dbReference type="VEuPathDB" id="TriTrypDB:ADEAN_000570500"/>
<dbReference type="PANTHER" id="PTHR46434:SF1">
    <property type="entry name" value="GENETIC INTERACTOR OF PROHIBITINS 3, MITOCHONDRIAL"/>
    <property type="match status" value="1"/>
</dbReference>
<dbReference type="Gene3D" id="3.40.50.300">
    <property type="entry name" value="P-loop containing nucleotide triphosphate hydrolases"/>
    <property type="match status" value="1"/>
</dbReference>
<keyword evidence="3" id="KW-1185">Reference proteome</keyword>
<name>A0A7G2CEC2_9TRYP</name>
<dbReference type="AlphaFoldDB" id="A0A7G2CEC2"/>
<evidence type="ECO:0000313" key="2">
    <source>
        <dbReference type="EMBL" id="CAD2218218.1"/>
    </source>
</evidence>
<dbReference type="Proteomes" id="UP000515908">
    <property type="component" value="Chromosome 10"/>
</dbReference>
<dbReference type="OrthoDB" id="1696305at2759"/>
<dbReference type="EMBL" id="LR877154">
    <property type="protein sequence ID" value="CAD2218218.1"/>
    <property type="molecule type" value="Genomic_DNA"/>
</dbReference>
<proteinExistence type="predicted"/>
<dbReference type="GO" id="GO:0005739">
    <property type="term" value="C:mitochondrion"/>
    <property type="evidence" value="ECO:0007669"/>
    <property type="project" value="TreeGrafter"/>
</dbReference>
<accession>A0A7G2CEC2</accession>
<feature type="region of interest" description="Disordered" evidence="1">
    <location>
        <begin position="895"/>
        <end position="918"/>
    </location>
</feature>